<dbReference type="EMBL" id="CM039430">
    <property type="protein sequence ID" value="KAI4345655.1"/>
    <property type="molecule type" value="Genomic_DNA"/>
</dbReference>
<sequence length="292" mass="32203">MADSGSLQSPAEKYKKPTSSFFSSPRLFTNFTSKGLNEADAVMSPTSILDSKPFSGFKNPFWSETNSPRTPAAEHKRYWDKLDSKGVGLGLIDALVDDKPGDIASKRPENRMVLFGSQLKIQIPLLPPPPSVPSLSESPKSPADFGFKTRNFQTAKPAFRSANSALGTLNSPTAFTGCLSASEIELSEDYTRVISHGPNPRTIHIYDNCVIESSCFESLEVGFSASPPKENSLVSESFLSCCFYCRKSLGQGKDIYMYRGERAFCSRECRYQGILLEKGLDNLEADYIYETC</sequence>
<evidence type="ECO:0000313" key="2">
    <source>
        <dbReference type="Proteomes" id="UP000828941"/>
    </source>
</evidence>
<dbReference type="Proteomes" id="UP000828941">
    <property type="component" value="Chromosome 5"/>
</dbReference>
<proteinExistence type="predicted"/>
<evidence type="ECO:0000313" key="1">
    <source>
        <dbReference type="EMBL" id="KAI4345655.1"/>
    </source>
</evidence>
<name>A0ACB9PA91_BAUVA</name>
<gene>
    <name evidence="1" type="ORF">L6164_012755</name>
</gene>
<keyword evidence="2" id="KW-1185">Reference proteome</keyword>
<organism evidence="1 2">
    <name type="scientific">Bauhinia variegata</name>
    <name type="common">Purple orchid tree</name>
    <name type="synonym">Phanera variegata</name>
    <dbReference type="NCBI Taxonomy" id="167791"/>
    <lineage>
        <taxon>Eukaryota</taxon>
        <taxon>Viridiplantae</taxon>
        <taxon>Streptophyta</taxon>
        <taxon>Embryophyta</taxon>
        <taxon>Tracheophyta</taxon>
        <taxon>Spermatophyta</taxon>
        <taxon>Magnoliopsida</taxon>
        <taxon>eudicotyledons</taxon>
        <taxon>Gunneridae</taxon>
        <taxon>Pentapetalae</taxon>
        <taxon>rosids</taxon>
        <taxon>fabids</taxon>
        <taxon>Fabales</taxon>
        <taxon>Fabaceae</taxon>
        <taxon>Cercidoideae</taxon>
        <taxon>Cercideae</taxon>
        <taxon>Bauhiniinae</taxon>
        <taxon>Bauhinia</taxon>
    </lineage>
</organism>
<comment type="caution">
    <text evidence="1">The sequence shown here is derived from an EMBL/GenBank/DDBJ whole genome shotgun (WGS) entry which is preliminary data.</text>
</comment>
<accession>A0ACB9PA91</accession>
<reference evidence="1 2" key="1">
    <citation type="journal article" date="2022" name="DNA Res.">
        <title>Chromosomal-level genome assembly of the orchid tree Bauhinia variegata (Leguminosae; Cercidoideae) supports the allotetraploid origin hypothesis of Bauhinia.</title>
        <authorList>
            <person name="Zhong Y."/>
            <person name="Chen Y."/>
            <person name="Zheng D."/>
            <person name="Pang J."/>
            <person name="Liu Y."/>
            <person name="Luo S."/>
            <person name="Meng S."/>
            <person name="Qian L."/>
            <person name="Wei D."/>
            <person name="Dai S."/>
            <person name="Zhou R."/>
        </authorList>
    </citation>
    <scope>NUCLEOTIDE SEQUENCE [LARGE SCALE GENOMIC DNA]</scope>
    <source>
        <strain evidence="1">BV-YZ2020</strain>
    </source>
</reference>
<protein>
    <submittedName>
        <fullName evidence="1">Uncharacterized protein</fullName>
    </submittedName>
</protein>